<accession>A0A840RR75</accession>
<dbReference type="GO" id="GO:0003677">
    <property type="term" value="F:DNA binding"/>
    <property type="evidence" value="ECO:0007669"/>
    <property type="project" value="UniProtKB-KW"/>
</dbReference>
<keyword evidence="6" id="KW-0346">Stress response</keyword>
<dbReference type="RefSeq" id="WP_184013409.1">
    <property type="nucleotide sequence ID" value="NZ_JAAOZT010000001.1"/>
</dbReference>
<dbReference type="InterPro" id="IPR036986">
    <property type="entry name" value="S4_RNA-bd_sf"/>
</dbReference>
<sequence>MQNNIETVRIDKWLWAARFFKTRSLATEAVFTGKVSLNGDRVKPARNVKIGDTMVINNGTNEWEVIVQGLAEVRASAVIAQTLYAETEQSLSKRVLIAEDRKYFHEPTMLIKGRPTKRDRRLIDKNES</sequence>
<protein>
    <submittedName>
        <fullName evidence="6">Ribosome-associated heat shock protein Hsp15</fullName>
    </submittedName>
</protein>
<keyword evidence="2 4" id="KW-0694">RNA-binding</keyword>
<dbReference type="GO" id="GO:0043023">
    <property type="term" value="F:ribosomal large subunit binding"/>
    <property type="evidence" value="ECO:0007669"/>
    <property type="project" value="InterPro"/>
</dbReference>
<gene>
    <name evidence="6" type="ORF">HNR39_002038</name>
</gene>
<evidence type="ECO:0000256" key="2">
    <source>
        <dbReference type="ARBA" id="ARBA00022884"/>
    </source>
</evidence>
<name>A0A840RR75_9BURK</name>
<organism evidence="6 7">
    <name type="scientific">Glaciimonas immobilis</name>
    <dbReference type="NCBI Taxonomy" id="728004"/>
    <lineage>
        <taxon>Bacteria</taxon>
        <taxon>Pseudomonadati</taxon>
        <taxon>Pseudomonadota</taxon>
        <taxon>Betaproteobacteria</taxon>
        <taxon>Burkholderiales</taxon>
        <taxon>Oxalobacteraceae</taxon>
        <taxon>Glaciimonas</taxon>
    </lineage>
</organism>
<dbReference type="Pfam" id="PF01479">
    <property type="entry name" value="S4"/>
    <property type="match status" value="1"/>
</dbReference>
<dbReference type="PROSITE" id="PS50889">
    <property type="entry name" value="S4"/>
    <property type="match status" value="1"/>
</dbReference>
<dbReference type="CDD" id="cd00165">
    <property type="entry name" value="S4"/>
    <property type="match status" value="1"/>
</dbReference>
<comment type="caution">
    <text evidence="6">The sequence shown here is derived from an EMBL/GenBank/DDBJ whole genome shotgun (WGS) entry which is preliminary data.</text>
</comment>
<dbReference type="Gene3D" id="3.10.290.10">
    <property type="entry name" value="RNA-binding S4 domain"/>
    <property type="match status" value="1"/>
</dbReference>
<evidence type="ECO:0000313" key="7">
    <source>
        <dbReference type="Proteomes" id="UP000571084"/>
    </source>
</evidence>
<dbReference type="GO" id="GO:0034605">
    <property type="term" value="P:cellular response to heat"/>
    <property type="evidence" value="ECO:0007669"/>
    <property type="project" value="InterPro"/>
</dbReference>
<reference evidence="6 7" key="1">
    <citation type="submission" date="2020-08" db="EMBL/GenBank/DDBJ databases">
        <title>Genomic Encyclopedia of Type Strains, Phase IV (KMG-IV): sequencing the most valuable type-strain genomes for metagenomic binning, comparative biology and taxonomic classification.</title>
        <authorList>
            <person name="Goeker M."/>
        </authorList>
    </citation>
    <scope>NUCLEOTIDE SEQUENCE [LARGE SCALE GENOMIC DNA]</scope>
    <source>
        <strain evidence="6 7">DSM 23240</strain>
    </source>
</reference>
<dbReference type="InterPro" id="IPR025708">
    <property type="entry name" value="HSP15"/>
</dbReference>
<evidence type="ECO:0000259" key="5">
    <source>
        <dbReference type="SMART" id="SM00363"/>
    </source>
</evidence>
<evidence type="ECO:0000256" key="3">
    <source>
        <dbReference type="ARBA" id="ARBA00023125"/>
    </source>
</evidence>
<dbReference type="SUPFAM" id="SSF55174">
    <property type="entry name" value="Alpha-L RNA-binding motif"/>
    <property type="match status" value="1"/>
</dbReference>
<dbReference type="EMBL" id="JACHHQ010000004">
    <property type="protein sequence ID" value="MBB5200203.1"/>
    <property type="molecule type" value="Genomic_DNA"/>
</dbReference>
<keyword evidence="3" id="KW-0238">DNA-binding</keyword>
<evidence type="ECO:0000256" key="4">
    <source>
        <dbReference type="PROSITE-ProRule" id="PRU00182"/>
    </source>
</evidence>
<dbReference type="AlphaFoldDB" id="A0A840RR75"/>
<dbReference type="SMART" id="SM00363">
    <property type="entry name" value="S4"/>
    <property type="match status" value="1"/>
</dbReference>
<dbReference type="InterPro" id="IPR002942">
    <property type="entry name" value="S4_RNA-bd"/>
</dbReference>
<dbReference type="Proteomes" id="UP000571084">
    <property type="component" value="Unassembled WGS sequence"/>
</dbReference>
<evidence type="ECO:0000256" key="1">
    <source>
        <dbReference type="ARBA" id="ARBA00008396"/>
    </source>
</evidence>
<dbReference type="GO" id="GO:0003727">
    <property type="term" value="F:single-stranded RNA binding"/>
    <property type="evidence" value="ECO:0007669"/>
    <property type="project" value="InterPro"/>
</dbReference>
<proteinExistence type="inferred from homology"/>
<evidence type="ECO:0000313" key="6">
    <source>
        <dbReference type="EMBL" id="MBB5200203.1"/>
    </source>
</evidence>
<dbReference type="PIRSF" id="PIRSF016821">
    <property type="entry name" value="HSP15"/>
    <property type="match status" value="1"/>
</dbReference>
<comment type="similarity">
    <text evidence="1">Belongs to the HSP15 family.</text>
</comment>
<feature type="domain" description="RNA-binding S4" evidence="5">
    <location>
        <begin position="8"/>
        <end position="71"/>
    </location>
</feature>
<keyword evidence="7" id="KW-1185">Reference proteome</keyword>